<proteinExistence type="predicted"/>
<dbReference type="RefSeq" id="WP_168117820.1">
    <property type="nucleotide sequence ID" value="NZ_BOON01000060.1"/>
</dbReference>
<feature type="transmembrane region" description="Helical" evidence="2">
    <location>
        <begin position="217"/>
        <end position="247"/>
    </location>
</feature>
<comment type="caution">
    <text evidence="3">The sequence shown here is derived from an EMBL/GenBank/DDBJ whole genome shotgun (WGS) entry which is preliminary data.</text>
</comment>
<feature type="region of interest" description="Disordered" evidence="1">
    <location>
        <begin position="363"/>
        <end position="394"/>
    </location>
</feature>
<accession>A0A8J3TJM5</accession>
<feature type="transmembrane region" description="Helical" evidence="2">
    <location>
        <begin position="267"/>
        <end position="294"/>
    </location>
</feature>
<dbReference type="Proteomes" id="UP000599074">
    <property type="component" value="Unassembled WGS sequence"/>
</dbReference>
<keyword evidence="2" id="KW-1133">Transmembrane helix</keyword>
<dbReference type="EMBL" id="BOON01000060">
    <property type="protein sequence ID" value="GII25844.1"/>
    <property type="molecule type" value="Genomic_DNA"/>
</dbReference>
<dbReference type="AlphaFoldDB" id="A0A8J3TJM5"/>
<feature type="transmembrane region" description="Helical" evidence="2">
    <location>
        <begin position="6"/>
        <end position="30"/>
    </location>
</feature>
<evidence type="ECO:0000256" key="1">
    <source>
        <dbReference type="SAM" id="MobiDB-lite"/>
    </source>
</evidence>
<evidence type="ECO:0000313" key="4">
    <source>
        <dbReference type="Proteomes" id="UP000599074"/>
    </source>
</evidence>
<keyword evidence="4" id="KW-1185">Reference proteome</keyword>
<feature type="compositionally biased region" description="Basic residues" evidence="1">
    <location>
        <begin position="377"/>
        <end position="394"/>
    </location>
</feature>
<gene>
    <name evidence="3" type="ORF">Pme01_54410</name>
</gene>
<keyword evidence="2" id="KW-0472">Membrane</keyword>
<keyword evidence="2" id="KW-0812">Transmembrane</keyword>
<evidence type="ECO:0000313" key="3">
    <source>
        <dbReference type="EMBL" id="GII25844.1"/>
    </source>
</evidence>
<reference evidence="3" key="1">
    <citation type="submission" date="2021-01" db="EMBL/GenBank/DDBJ databases">
        <title>Whole genome shotgun sequence of Planosporangium mesophilum NBRC 109066.</title>
        <authorList>
            <person name="Komaki H."/>
            <person name="Tamura T."/>
        </authorList>
    </citation>
    <scope>NUCLEOTIDE SEQUENCE</scope>
    <source>
        <strain evidence="3">NBRC 109066</strain>
    </source>
</reference>
<organism evidence="3 4">
    <name type="scientific">Planosporangium mesophilum</name>
    <dbReference type="NCBI Taxonomy" id="689768"/>
    <lineage>
        <taxon>Bacteria</taxon>
        <taxon>Bacillati</taxon>
        <taxon>Actinomycetota</taxon>
        <taxon>Actinomycetes</taxon>
        <taxon>Micromonosporales</taxon>
        <taxon>Micromonosporaceae</taxon>
        <taxon>Planosporangium</taxon>
    </lineage>
</organism>
<name>A0A8J3TJM5_9ACTN</name>
<protein>
    <submittedName>
        <fullName evidence="3">Uncharacterized protein</fullName>
    </submittedName>
</protein>
<sequence length="394" mass="43507">MSAYHAQLLLGGTLLFVYLIVMFLVTSSYIRLANLRWLRAHQAAFRGRAEVQLPQIASSVRARRWTRPNARPSAPDSPVDADALAKAIDRLVPDFHNLNDGPERGRSLRNWIGSSEIAQWVRLHEAQRLEVWRLPDAAVQARFARAMGQIDELPPVRQNAWQRRWAELQEASRRVEGAEAAAHTRWRAELSQLLAELFNARDATYNQLVSLYGKAGWLVLAAYLPVIALLVAGYGYVLIAGSVGGLISRVQRVVYGAGWPTAYGISWVPLFLAPLLGALTAWAGLQFIATLQALHVLDLSSLIRPETTFRDAPAPAVLGLAVLLGFSERLFNQLGSQAEKVLSGEDDTGSAAAAGSPTFSFAELERPGGDATTQQHARTKPRRTWVPRRRRGTR</sequence>
<evidence type="ECO:0000256" key="2">
    <source>
        <dbReference type="SAM" id="Phobius"/>
    </source>
</evidence>